<gene>
    <name evidence="2" type="ORF">H1016_00995</name>
</gene>
<dbReference type="EMBL" id="DVAB01000008">
    <property type="protein sequence ID" value="HIK00100.1"/>
    <property type="molecule type" value="Genomic_DNA"/>
</dbReference>
<organism evidence="2 3">
    <name type="scientific">Candidatus Naiadarchaeum limnaeum</name>
    <dbReference type="NCBI Taxonomy" id="2756139"/>
    <lineage>
        <taxon>Archaea</taxon>
        <taxon>Candidatus Undinarchaeota</taxon>
        <taxon>Candidatus Undinarchaeia</taxon>
        <taxon>Candidatus Naiadarchaeales</taxon>
        <taxon>Candidatus Naiadarchaeaceae</taxon>
        <taxon>Candidatus Naiadarchaeum</taxon>
    </lineage>
</organism>
<reference evidence="2 3" key="1">
    <citation type="journal article" name="Nat. Commun.">
        <title>Undinarchaeota illuminate DPANN phylogeny and the impact of gene transfer on archaeal evolution.</title>
        <authorList>
            <person name="Dombrowski N."/>
            <person name="Williams T.A."/>
            <person name="Sun J."/>
            <person name="Woodcroft B.J."/>
            <person name="Lee J.H."/>
            <person name="Minh B.Q."/>
            <person name="Rinke C."/>
            <person name="Spang A."/>
        </authorList>
    </citation>
    <scope>NUCLEOTIDE SEQUENCE [LARGE SCALE GENOMIC DNA]</scope>
    <source>
        <strain evidence="2">MAG_bin1129</strain>
    </source>
</reference>
<feature type="transmembrane region" description="Helical" evidence="1">
    <location>
        <begin position="181"/>
        <end position="199"/>
    </location>
</feature>
<keyword evidence="1" id="KW-1133">Transmembrane helix</keyword>
<evidence type="ECO:0000256" key="1">
    <source>
        <dbReference type="SAM" id="Phobius"/>
    </source>
</evidence>
<proteinExistence type="predicted"/>
<comment type="caution">
    <text evidence="2">The sequence shown here is derived from an EMBL/GenBank/DDBJ whole genome shotgun (WGS) entry which is preliminary data.</text>
</comment>
<evidence type="ECO:0000313" key="2">
    <source>
        <dbReference type="EMBL" id="HIK00100.1"/>
    </source>
</evidence>
<dbReference type="Proteomes" id="UP000646946">
    <property type="component" value="Unassembled WGS sequence"/>
</dbReference>
<sequence length="208" mass="23630">MKKIVGILILSALIFIPQLVSAGSIDESTTGSTQAKEIRIWPSEAPTNTCYGGDSKPNPSTGLNSATWFNYGDCGDWKIFDVTPNKELRIRASGDSCPSCALGHLNFNIYEYNEILNNWEFVTRYDGPDWYGNRPANIKDNSDFYYTPKYNRIKIEAYGGGFYIEVYGSVITESETFVKNFFPPVVITLLGILLLFLQIKYEIFWHRK</sequence>
<name>A0A832UUU1_9ARCH</name>
<protein>
    <submittedName>
        <fullName evidence="2">Uncharacterized protein</fullName>
    </submittedName>
</protein>
<accession>A0A832UUU1</accession>
<keyword evidence="1" id="KW-0472">Membrane</keyword>
<evidence type="ECO:0000313" key="3">
    <source>
        <dbReference type="Proteomes" id="UP000646946"/>
    </source>
</evidence>
<keyword evidence="3" id="KW-1185">Reference proteome</keyword>
<keyword evidence="1" id="KW-0812">Transmembrane</keyword>
<dbReference type="AlphaFoldDB" id="A0A832UUU1"/>